<name>A0A371PUZ1_STRIH</name>
<dbReference type="PANTHER" id="PTHR19879:SF9">
    <property type="entry name" value="TRANSCRIPTION INITIATION FACTOR TFIID SUBUNIT 5"/>
    <property type="match status" value="1"/>
</dbReference>
<evidence type="ECO:0000256" key="1">
    <source>
        <dbReference type="PROSITE-ProRule" id="PRU00221"/>
    </source>
</evidence>
<dbReference type="AlphaFoldDB" id="A0A371PUZ1"/>
<dbReference type="PANTHER" id="PTHR19879">
    <property type="entry name" value="TRANSCRIPTION INITIATION FACTOR TFIID"/>
    <property type="match status" value="1"/>
</dbReference>
<comment type="caution">
    <text evidence="3">The sequence shown here is derived from an EMBL/GenBank/DDBJ whole genome shotgun (WGS) entry which is preliminary data.</text>
</comment>
<dbReference type="Pfam" id="PF00400">
    <property type="entry name" value="WD40"/>
    <property type="match status" value="1"/>
</dbReference>
<evidence type="ECO:0000313" key="3">
    <source>
        <dbReference type="EMBL" id="REK86298.1"/>
    </source>
</evidence>
<evidence type="ECO:0000256" key="2">
    <source>
        <dbReference type="SAM" id="MobiDB-lite"/>
    </source>
</evidence>
<dbReference type="OrthoDB" id="134501at2"/>
<keyword evidence="1" id="KW-0853">WD repeat</keyword>
<reference evidence="3 4" key="1">
    <citation type="submission" date="2018-08" db="EMBL/GenBank/DDBJ databases">
        <title>Streptomyces NEAU-D10 sp. nov., a novel Actinomycete isolated from soil.</title>
        <authorList>
            <person name="Jin L."/>
        </authorList>
    </citation>
    <scope>NUCLEOTIDE SEQUENCE [LARGE SCALE GENOMIC DNA]</scope>
    <source>
        <strain evidence="3 4">NEAU-D10</strain>
    </source>
</reference>
<keyword evidence="4" id="KW-1185">Reference proteome</keyword>
<feature type="region of interest" description="Disordered" evidence="2">
    <location>
        <begin position="1"/>
        <end position="43"/>
    </location>
</feature>
<dbReference type="Gene3D" id="2.130.10.10">
    <property type="entry name" value="YVTN repeat-like/Quinoprotein amine dehydrogenase"/>
    <property type="match status" value="1"/>
</dbReference>
<dbReference type="Proteomes" id="UP000262477">
    <property type="component" value="Unassembled WGS sequence"/>
</dbReference>
<dbReference type="InterPro" id="IPR001680">
    <property type="entry name" value="WD40_rpt"/>
</dbReference>
<dbReference type="SUPFAM" id="SSF50998">
    <property type="entry name" value="Quinoprotein alcohol dehydrogenase-like"/>
    <property type="match status" value="1"/>
</dbReference>
<proteinExistence type="predicted"/>
<dbReference type="InterPro" id="IPR011047">
    <property type="entry name" value="Quinoprotein_ADH-like_sf"/>
</dbReference>
<organism evidence="3 4">
    <name type="scientific">Streptomyces inhibens</name>
    <dbReference type="NCBI Taxonomy" id="2293571"/>
    <lineage>
        <taxon>Bacteria</taxon>
        <taxon>Bacillati</taxon>
        <taxon>Actinomycetota</taxon>
        <taxon>Actinomycetes</taxon>
        <taxon>Kitasatosporales</taxon>
        <taxon>Streptomycetaceae</taxon>
        <taxon>Streptomyces</taxon>
    </lineage>
</organism>
<dbReference type="SMART" id="SM00320">
    <property type="entry name" value="WD40"/>
    <property type="match status" value="1"/>
</dbReference>
<dbReference type="InterPro" id="IPR015943">
    <property type="entry name" value="WD40/YVTN_repeat-like_dom_sf"/>
</dbReference>
<dbReference type="PROSITE" id="PS50294">
    <property type="entry name" value="WD_REPEATS_REGION"/>
    <property type="match status" value="1"/>
</dbReference>
<sequence length="104" mass="10945">MARQTPPGPLLGRRPHRQASPTPARTGTVRRRRPAGRLSREPPGCCPAVRLWDPAGGRAVGAPLTGHTSGIKVVVFSPDGRLLATAGGDRTVRLWGAREPAALS</sequence>
<evidence type="ECO:0000313" key="4">
    <source>
        <dbReference type="Proteomes" id="UP000262477"/>
    </source>
</evidence>
<feature type="repeat" description="WD" evidence="1">
    <location>
        <begin position="64"/>
        <end position="104"/>
    </location>
</feature>
<dbReference type="EMBL" id="QUAC01000310">
    <property type="protein sequence ID" value="REK86298.1"/>
    <property type="molecule type" value="Genomic_DNA"/>
</dbReference>
<dbReference type="PROSITE" id="PS50082">
    <property type="entry name" value="WD_REPEATS_2"/>
    <property type="match status" value="1"/>
</dbReference>
<protein>
    <submittedName>
        <fullName evidence="3">Uncharacterized protein</fullName>
    </submittedName>
</protein>
<accession>A0A371PUZ1</accession>
<gene>
    <name evidence="3" type="ORF">DY245_33500</name>
</gene>